<organism evidence="1 2">
    <name type="scientific">Nocardia terpenica</name>
    <dbReference type="NCBI Taxonomy" id="455432"/>
    <lineage>
        <taxon>Bacteria</taxon>
        <taxon>Bacillati</taxon>
        <taxon>Actinomycetota</taxon>
        <taxon>Actinomycetes</taxon>
        <taxon>Mycobacteriales</taxon>
        <taxon>Nocardiaceae</taxon>
        <taxon>Nocardia</taxon>
    </lineage>
</organism>
<evidence type="ECO:0000313" key="1">
    <source>
        <dbReference type="EMBL" id="ATL69713.1"/>
    </source>
</evidence>
<proteinExistence type="predicted"/>
<name>A0A291RQG1_9NOCA</name>
<dbReference type="Proteomes" id="UP000221961">
    <property type="component" value="Chromosome"/>
</dbReference>
<dbReference type="EMBL" id="CP023778">
    <property type="protein sequence ID" value="ATL69713.1"/>
    <property type="molecule type" value="Genomic_DNA"/>
</dbReference>
<protein>
    <submittedName>
        <fullName evidence="1">Uncharacterized protein</fullName>
    </submittedName>
</protein>
<sequence length="69" mass="7476">MSTTCPACSWPSPMLVSSHGSVRYLRCVCGKWLVAHRGGISLVAGRAKCVETPAVEHLELIPLPEERNS</sequence>
<gene>
    <name evidence="1" type="ORF">CRH09_29630</name>
</gene>
<dbReference type="AlphaFoldDB" id="A0A291RQG1"/>
<reference evidence="1 2" key="1">
    <citation type="submission" date="2017-10" db="EMBL/GenBank/DDBJ databases">
        <title>Comparative genomics between pathogenic Norcardia.</title>
        <authorList>
            <person name="Zeng L."/>
        </authorList>
    </citation>
    <scope>NUCLEOTIDE SEQUENCE [LARGE SCALE GENOMIC DNA]</scope>
    <source>
        <strain evidence="1 2">NC_YFY_NT001</strain>
    </source>
</reference>
<evidence type="ECO:0000313" key="2">
    <source>
        <dbReference type="Proteomes" id="UP000221961"/>
    </source>
</evidence>
<dbReference type="KEGG" id="ntp:CRH09_29630"/>
<accession>A0A291RQG1</accession>